<dbReference type="Gene3D" id="3.20.20.80">
    <property type="entry name" value="Glycosidases"/>
    <property type="match status" value="1"/>
</dbReference>
<dbReference type="SUPFAM" id="SSF51445">
    <property type="entry name" value="(Trans)glycosidases"/>
    <property type="match status" value="1"/>
</dbReference>
<organism evidence="3 4">
    <name type="scientific">Spongisporangium articulatum</name>
    <dbReference type="NCBI Taxonomy" id="3362603"/>
    <lineage>
        <taxon>Bacteria</taxon>
        <taxon>Bacillati</taxon>
        <taxon>Actinomycetota</taxon>
        <taxon>Actinomycetes</taxon>
        <taxon>Kineosporiales</taxon>
        <taxon>Kineosporiaceae</taxon>
        <taxon>Spongisporangium</taxon>
    </lineage>
</organism>
<accession>A0ABW8AKI2</accession>
<dbReference type="Pfam" id="PF00128">
    <property type="entry name" value="Alpha-amylase"/>
    <property type="match status" value="1"/>
</dbReference>
<dbReference type="Gene3D" id="3.90.400.10">
    <property type="entry name" value="Oligo-1,6-glucosidase, Domain 2"/>
    <property type="match status" value="1"/>
</dbReference>
<dbReference type="InterPro" id="IPR045857">
    <property type="entry name" value="O16G_dom_2"/>
</dbReference>
<evidence type="ECO:0000313" key="3">
    <source>
        <dbReference type="EMBL" id="MFI7586860.1"/>
    </source>
</evidence>
<dbReference type="RefSeq" id="WP_398277403.1">
    <property type="nucleotide sequence ID" value="NZ_JBITLV010000002.1"/>
</dbReference>
<dbReference type="InterPro" id="IPR006047">
    <property type="entry name" value="GH13_cat_dom"/>
</dbReference>
<comment type="caution">
    <text evidence="3">The sequence shown here is derived from an EMBL/GenBank/DDBJ whole genome shotgun (WGS) entry which is preliminary data.</text>
</comment>
<keyword evidence="3" id="KW-0378">Hydrolase</keyword>
<proteinExistence type="inferred from homology"/>
<dbReference type="CDD" id="cd11332">
    <property type="entry name" value="AmyAc_OligoGlu_TS"/>
    <property type="match status" value="1"/>
</dbReference>
<gene>
    <name evidence="3" type="ORF">ACIB24_07275</name>
</gene>
<feature type="domain" description="Glycosyl hydrolase family 13 catalytic" evidence="2">
    <location>
        <begin position="15"/>
        <end position="422"/>
    </location>
</feature>
<dbReference type="PANTHER" id="PTHR10357:SF179">
    <property type="entry name" value="NEUTRAL AND BASIC AMINO ACID TRANSPORT PROTEIN RBAT"/>
    <property type="match status" value="1"/>
</dbReference>
<dbReference type="GO" id="GO:0016787">
    <property type="term" value="F:hydrolase activity"/>
    <property type="evidence" value="ECO:0007669"/>
    <property type="project" value="UniProtKB-KW"/>
</dbReference>
<name>A0ABW8AKI2_9ACTN</name>
<dbReference type="InterPro" id="IPR017853">
    <property type="entry name" value="GH"/>
</dbReference>
<dbReference type="EMBL" id="JBITLV010000002">
    <property type="protein sequence ID" value="MFI7586860.1"/>
    <property type="molecule type" value="Genomic_DNA"/>
</dbReference>
<protein>
    <submittedName>
        <fullName evidence="3">Glycoside hydrolase family 13 protein</fullName>
    </submittedName>
</protein>
<evidence type="ECO:0000313" key="4">
    <source>
        <dbReference type="Proteomes" id="UP001612915"/>
    </source>
</evidence>
<reference evidence="3 4" key="1">
    <citation type="submission" date="2024-10" db="EMBL/GenBank/DDBJ databases">
        <title>The Natural Products Discovery Center: Release of the First 8490 Sequenced Strains for Exploring Actinobacteria Biosynthetic Diversity.</title>
        <authorList>
            <person name="Kalkreuter E."/>
            <person name="Kautsar S.A."/>
            <person name="Yang D."/>
            <person name="Bader C.D."/>
            <person name="Teijaro C.N."/>
            <person name="Fluegel L."/>
            <person name="Davis C.M."/>
            <person name="Simpson J.R."/>
            <person name="Lauterbach L."/>
            <person name="Steele A.D."/>
            <person name="Gui C."/>
            <person name="Meng S."/>
            <person name="Li G."/>
            <person name="Viehrig K."/>
            <person name="Ye F."/>
            <person name="Su P."/>
            <person name="Kiefer A.F."/>
            <person name="Nichols A."/>
            <person name="Cepeda A.J."/>
            <person name="Yan W."/>
            <person name="Fan B."/>
            <person name="Jiang Y."/>
            <person name="Adhikari A."/>
            <person name="Zheng C.-J."/>
            <person name="Schuster L."/>
            <person name="Cowan T.M."/>
            <person name="Smanski M.J."/>
            <person name="Chevrette M.G."/>
            <person name="De Carvalho L.P.S."/>
            <person name="Shen B."/>
        </authorList>
    </citation>
    <scope>NUCLEOTIDE SEQUENCE [LARGE SCALE GENOMIC DNA]</scope>
    <source>
        <strain evidence="3 4">NPDC049639</strain>
    </source>
</reference>
<dbReference type="PANTHER" id="PTHR10357">
    <property type="entry name" value="ALPHA-AMYLASE FAMILY MEMBER"/>
    <property type="match status" value="1"/>
</dbReference>
<evidence type="ECO:0000256" key="1">
    <source>
        <dbReference type="ARBA" id="ARBA00008061"/>
    </source>
</evidence>
<keyword evidence="4" id="KW-1185">Reference proteome</keyword>
<comment type="similarity">
    <text evidence="1">Belongs to the glycosyl hydrolase 13 family.</text>
</comment>
<sequence length="546" mass="59843">MPSTSAWWRSAVTYQLYIRSFKDGDGDGLGDVAGVRSKLPYIAELGVDAIWINPWYPSPQADAGYDVADYRSVDPAFGTLADGQALIDEAHAAGLKVLLDVVPNHTSDEHPWFVAALAAGPGSAERARYHFRPGRGPGGDEPPNDWRSMFGGSAWTRVLDDGEPGEWYLHLFDVKQPDLNWAHPDVVAEFLDVLKFWFDRGADGFRIDVAHGLAKDVTLPDLGTSSGELLSTPWFEGHPFWDRPEVHEIYRGWRALADSYDPPKAFVAEAWVATADRLAHYLRPGQLNTAFDFSFVRTAWDAKEMRELASISLDAHESIGAPVVWVMSNHDITRAVSRFGLTRTHGGEASLHADPTEPVDLVLGRRRARAMIMLMLALPGSAYLYQGEELGLEEVNDLPEDVLQDPTWERSGHTVRGRDGCRVPLPWTSDGPSLGFGTGGAWLPQPAHWAGLSVEAQLADRGSMLWLYREALALRRSLPQLGAGEGPLVWTGDEPEVLGFTRGQGFICMVNTSSAPIPLPPGRVVLSSLPLEGDLLPSDAAAWITT</sequence>
<dbReference type="Proteomes" id="UP001612915">
    <property type="component" value="Unassembled WGS sequence"/>
</dbReference>
<dbReference type="SMART" id="SM00642">
    <property type="entry name" value="Aamy"/>
    <property type="match status" value="1"/>
</dbReference>
<evidence type="ECO:0000259" key="2">
    <source>
        <dbReference type="SMART" id="SM00642"/>
    </source>
</evidence>